<feature type="transmembrane region" description="Helical" evidence="6">
    <location>
        <begin position="332"/>
        <end position="361"/>
    </location>
</feature>
<comment type="subcellular location">
    <subcellularLocation>
        <location evidence="1">Cell membrane</location>
        <topology evidence="1">Multi-pass membrane protein</topology>
    </subcellularLocation>
</comment>
<feature type="transmembrane region" description="Helical" evidence="6">
    <location>
        <begin position="676"/>
        <end position="699"/>
    </location>
</feature>
<evidence type="ECO:0000256" key="4">
    <source>
        <dbReference type="ARBA" id="ARBA00022989"/>
    </source>
</evidence>
<dbReference type="EMBL" id="CP042437">
    <property type="protein sequence ID" value="QEC74457.1"/>
    <property type="molecule type" value="Genomic_DNA"/>
</dbReference>
<dbReference type="Pfam" id="PF12704">
    <property type="entry name" value="MacB_PCD"/>
    <property type="match status" value="1"/>
</dbReference>
<dbReference type="GO" id="GO:0022857">
    <property type="term" value="F:transmembrane transporter activity"/>
    <property type="evidence" value="ECO:0007669"/>
    <property type="project" value="TreeGrafter"/>
</dbReference>
<dbReference type="GO" id="GO:0005886">
    <property type="term" value="C:plasma membrane"/>
    <property type="evidence" value="ECO:0007669"/>
    <property type="project" value="UniProtKB-SubCell"/>
</dbReference>
<feature type="domain" description="ABC3 transporter permease C-terminal" evidence="7">
    <location>
        <begin position="293"/>
        <end position="409"/>
    </location>
</feature>
<dbReference type="AlphaFoldDB" id="A0A5B8VS83"/>
<keyword evidence="4 6" id="KW-1133">Transmembrane helix</keyword>
<feature type="transmembrane region" description="Helical" evidence="6">
    <location>
        <begin position="21"/>
        <end position="45"/>
    </location>
</feature>
<dbReference type="PROSITE" id="PS51257">
    <property type="entry name" value="PROKAR_LIPOPROTEIN"/>
    <property type="match status" value="1"/>
</dbReference>
<keyword evidence="10" id="KW-1185">Reference proteome</keyword>
<dbReference type="InterPro" id="IPR003838">
    <property type="entry name" value="ABC3_permease_C"/>
</dbReference>
<evidence type="ECO:0000313" key="9">
    <source>
        <dbReference type="EMBL" id="QEC74457.1"/>
    </source>
</evidence>
<accession>A0A5B8VS83</accession>
<dbReference type="PANTHER" id="PTHR30572">
    <property type="entry name" value="MEMBRANE COMPONENT OF TRANSPORTER-RELATED"/>
    <property type="match status" value="1"/>
</dbReference>
<evidence type="ECO:0000313" key="10">
    <source>
        <dbReference type="Proteomes" id="UP000321362"/>
    </source>
</evidence>
<dbReference type="OrthoDB" id="1451596at2"/>
<reference evidence="9 10" key="1">
    <citation type="journal article" date="2013" name="J. Microbiol.">
        <title>Mucilaginibacter ginsenosidivorax sp. nov., with ginsenoside converting activity isolated from sediment.</title>
        <authorList>
            <person name="Kim J.K."/>
            <person name="Choi T.E."/>
            <person name="Liu Q.M."/>
            <person name="Park H.Y."/>
            <person name="Yi T.H."/>
            <person name="Yoon M.H."/>
            <person name="Kim S.C."/>
            <person name="Im W.T."/>
        </authorList>
    </citation>
    <scope>NUCLEOTIDE SEQUENCE [LARGE SCALE GENOMIC DNA]</scope>
    <source>
        <strain evidence="9 10">KHI28</strain>
    </source>
</reference>
<protein>
    <submittedName>
        <fullName evidence="9">FtsX-like permease family protein</fullName>
    </submittedName>
</protein>
<organism evidence="9 10">
    <name type="scientific">Mucilaginibacter ginsenosidivorax</name>
    <dbReference type="NCBI Taxonomy" id="862126"/>
    <lineage>
        <taxon>Bacteria</taxon>
        <taxon>Pseudomonadati</taxon>
        <taxon>Bacteroidota</taxon>
        <taxon>Sphingobacteriia</taxon>
        <taxon>Sphingobacteriales</taxon>
        <taxon>Sphingobacteriaceae</taxon>
        <taxon>Mucilaginibacter</taxon>
    </lineage>
</organism>
<evidence type="ECO:0000256" key="2">
    <source>
        <dbReference type="ARBA" id="ARBA00022475"/>
    </source>
</evidence>
<feature type="transmembrane region" description="Helical" evidence="6">
    <location>
        <begin position="720"/>
        <end position="742"/>
    </location>
</feature>
<name>A0A5B8VS83_9SPHI</name>
<dbReference type="InterPro" id="IPR050250">
    <property type="entry name" value="Macrolide_Exporter_MacB"/>
</dbReference>
<keyword evidence="3 6" id="KW-0812">Transmembrane</keyword>
<dbReference type="Pfam" id="PF02687">
    <property type="entry name" value="FtsX"/>
    <property type="match status" value="2"/>
</dbReference>
<evidence type="ECO:0000259" key="7">
    <source>
        <dbReference type="Pfam" id="PF02687"/>
    </source>
</evidence>
<dbReference type="PANTHER" id="PTHR30572:SF18">
    <property type="entry name" value="ABC-TYPE MACROLIDE FAMILY EXPORT SYSTEM PERMEASE COMPONENT 2"/>
    <property type="match status" value="1"/>
</dbReference>
<feature type="transmembrane region" description="Helical" evidence="6">
    <location>
        <begin position="381"/>
        <end position="405"/>
    </location>
</feature>
<evidence type="ECO:0000256" key="6">
    <source>
        <dbReference type="SAM" id="Phobius"/>
    </source>
</evidence>
<dbReference type="RefSeq" id="WP_147051616.1">
    <property type="nucleotide sequence ID" value="NZ_CP042437.1"/>
</dbReference>
<evidence type="ECO:0000256" key="1">
    <source>
        <dbReference type="ARBA" id="ARBA00004651"/>
    </source>
</evidence>
<dbReference type="KEGG" id="mgk:FSB76_00275"/>
<keyword evidence="2" id="KW-1003">Cell membrane</keyword>
<gene>
    <name evidence="9" type="ORF">FSB76_00275</name>
</gene>
<dbReference type="Proteomes" id="UP000321362">
    <property type="component" value="Chromosome"/>
</dbReference>
<feature type="transmembrane region" description="Helical" evidence="6">
    <location>
        <begin position="432"/>
        <end position="452"/>
    </location>
</feature>
<evidence type="ECO:0000256" key="5">
    <source>
        <dbReference type="ARBA" id="ARBA00023136"/>
    </source>
</evidence>
<sequence length="799" mass="89581">MIRNYFKIAWRNLWKHKFYTLINVFGLSMGIACSIILFQFISYHLSFDAYHHNKKSLYKIVEQLHLEDGTTLYEKGAPMVLARAVKTALPQIKDAAILVQKRSFTISVPQSDRAGKKLFYEKETVGLTDKHWFNMLDYTWLAGSAETAFNDPDNAVITQKLALKYFGTDDAVGRVIRLDSKHNFKVTGVLADNVDNTDFKCDMFLSLTALKTLYPDVQKDFQESWYWEDSRNVIFLQLPPNLSPRKVEATITKLMDKEAAKSFKYFLQPINEVHFDGRYSGVIQKSLLTTLAIVGLLLIVIACVNFVNMATAQSFKRAKEIGTRKVLGSTPAAIFIQFITETALIVLAAGLIAVLSVWMFLPVLNSWLQTTLTFNFTQDKTLFVFVALSMLIITMAAGFYPALVLSRFKPVNALKNQVGGHSQAAGFSRKSLIVIQNVIAQVLIIGTIIITMQVRYLKTADLGFNKTGVVMLPLPDFDKSKTDFFRNQLLVNPAISAVSFCYRAPSSTADKGGSIKYEGRDWEKFVGRTLMGDAGYAKTFGLRIIAGRNIAEADSAKEYLVNEQLVKQLGIKDPQKIIGHQFTAGDLTDKPGTIVGVVKDFHAKSLYKAIEPSYISTFRTQYQYAGVRIELKNRSAALAQVQKVFQSVFPENVFEYRFLDEQINDFYQKEDLLNKLITSSAVIAIFISCLGLLGLISLLTMQRTKEIGIRKVLGASVTNITALLSADFIKLVVIAIVVALPIAWLTMSKYLQDFAYRIDIQWWIFVLAAALSVLIAFATVCYQSLKAAMANPVNSLRNE</sequence>
<feature type="transmembrane region" description="Helical" evidence="6">
    <location>
        <begin position="287"/>
        <end position="311"/>
    </location>
</feature>
<evidence type="ECO:0000256" key="3">
    <source>
        <dbReference type="ARBA" id="ARBA00022692"/>
    </source>
</evidence>
<evidence type="ECO:0000259" key="8">
    <source>
        <dbReference type="Pfam" id="PF12704"/>
    </source>
</evidence>
<feature type="transmembrane region" description="Helical" evidence="6">
    <location>
        <begin position="762"/>
        <end position="782"/>
    </location>
</feature>
<proteinExistence type="predicted"/>
<dbReference type="InterPro" id="IPR025857">
    <property type="entry name" value="MacB_PCD"/>
</dbReference>
<feature type="domain" description="MacB-like periplasmic core" evidence="8">
    <location>
        <begin position="20"/>
        <end position="253"/>
    </location>
</feature>
<feature type="domain" description="ABC3 transporter permease C-terminal" evidence="7">
    <location>
        <begin position="681"/>
        <end position="792"/>
    </location>
</feature>
<keyword evidence="5 6" id="KW-0472">Membrane</keyword>